<evidence type="ECO:0000313" key="2">
    <source>
        <dbReference type="Proteomes" id="UP000231896"/>
    </source>
</evidence>
<evidence type="ECO:0000313" key="1">
    <source>
        <dbReference type="EMBL" id="ATZ18110.1"/>
    </source>
</evidence>
<accession>A0A2K8NW99</accession>
<dbReference type="AlphaFoldDB" id="A0A2K8NW99"/>
<keyword evidence="2" id="KW-1185">Reference proteome</keyword>
<protein>
    <submittedName>
        <fullName evidence="1">Uncharacterized protein</fullName>
    </submittedName>
</protein>
<proteinExistence type="predicted"/>
<sequence>MRAALANANPGLYNNEIKLTISEATGTFAKETKNYNVVVVAK</sequence>
<name>A0A2K8NW99_9MOLU</name>
<reference evidence="1 2" key="1">
    <citation type="submission" date="2017-11" db="EMBL/GenBank/DDBJ databases">
        <title>Genome sequence of Entomoplasma melaleucae M1 (ATCC 49191).</title>
        <authorList>
            <person name="Lo W.-S."/>
            <person name="Gasparich G.E."/>
            <person name="Kuo C.-H."/>
        </authorList>
    </citation>
    <scope>NUCLEOTIDE SEQUENCE [LARGE SCALE GENOMIC DNA]</scope>
    <source>
        <strain evidence="1 2">M1</strain>
    </source>
</reference>
<dbReference type="Proteomes" id="UP000231896">
    <property type="component" value="Chromosome"/>
</dbReference>
<dbReference type="EMBL" id="CP024964">
    <property type="protein sequence ID" value="ATZ18110.1"/>
    <property type="molecule type" value="Genomic_DNA"/>
</dbReference>
<dbReference type="STRING" id="1408435.GCA_000685885_01296"/>
<dbReference type="KEGG" id="eml:EMELA_v1c05850"/>
<gene>
    <name evidence="1" type="ORF">EMELA_v1c05850</name>
</gene>
<organism evidence="1 2">
    <name type="scientific">Mesoplasma melaleucae</name>
    <dbReference type="NCBI Taxonomy" id="81459"/>
    <lineage>
        <taxon>Bacteria</taxon>
        <taxon>Bacillati</taxon>
        <taxon>Mycoplasmatota</taxon>
        <taxon>Mollicutes</taxon>
        <taxon>Entomoplasmatales</taxon>
        <taxon>Entomoplasmataceae</taxon>
        <taxon>Mesoplasma</taxon>
    </lineage>
</organism>
<dbReference type="RefSeq" id="WP_268875443.1">
    <property type="nucleotide sequence ID" value="NZ_CP024964.1"/>
</dbReference>